<reference evidence="3 4" key="1">
    <citation type="submission" date="2024-01" db="EMBL/GenBank/DDBJ databases">
        <title>Genome assemblies of Stephania.</title>
        <authorList>
            <person name="Yang L."/>
        </authorList>
    </citation>
    <scope>NUCLEOTIDE SEQUENCE [LARGE SCALE GENOMIC DNA]</scope>
    <source>
        <strain evidence="3">QJT</strain>
        <tissue evidence="3">Leaf</tissue>
    </source>
</reference>
<dbReference type="GO" id="GO:0005634">
    <property type="term" value="C:nucleus"/>
    <property type="evidence" value="ECO:0007669"/>
    <property type="project" value="TreeGrafter"/>
</dbReference>
<name>A0AAP0PSV8_9MAGN</name>
<dbReference type="PANTHER" id="PTHR31657">
    <property type="entry name" value="ETHYLENE-RESPONSIVE TRANSCRIPTION FACTOR ERF061"/>
    <property type="match status" value="1"/>
</dbReference>
<dbReference type="GO" id="GO:0043565">
    <property type="term" value="F:sequence-specific DNA binding"/>
    <property type="evidence" value="ECO:0007669"/>
    <property type="project" value="TreeGrafter"/>
</dbReference>
<keyword evidence="4" id="KW-1185">Reference proteome</keyword>
<evidence type="ECO:0000256" key="1">
    <source>
        <dbReference type="ARBA" id="ARBA00023159"/>
    </source>
</evidence>
<evidence type="ECO:0000313" key="4">
    <source>
        <dbReference type="Proteomes" id="UP001417504"/>
    </source>
</evidence>
<dbReference type="AlphaFoldDB" id="A0AAP0PSV8"/>
<dbReference type="EMBL" id="JBBNAE010000001">
    <property type="protein sequence ID" value="KAK9155303.1"/>
    <property type="molecule type" value="Genomic_DNA"/>
</dbReference>
<organism evidence="3 4">
    <name type="scientific">Stephania japonica</name>
    <dbReference type="NCBI Taxonomy" id="461633"/>
    <lineage>
        <taxon>Eukaryota</taxon>
        <taxon>Viridiplantae</taxon>
        <taxon>Streptophyta</taxon>
        <taxon>Embryophyta</taxon>
        <taxon>Tracheophyta</taxon>
        <taxon>Spermatophyta</taxon>
        <taxon>Magnoliopsida</taxon>
        <taxon>Ranunculales</taxon>
        <taxon>Menispermaceae</taxon>
        <taxon>Menispermoideae</taxon>
        <taxon>Cissampelideae</taxon>
        <taxon>Stephania</taxon>
    </lineage>
</organism>
<comment type="caution">
    <text evidence="3">The sequence shown here is derived from an EMBL/GenBank/DDBJ whole genome shotgun (WGS) entry which is preliminary data.</text>
</comment>
<dbReference type="InterPro" id="IPR051758">
    <property type="entry name" value="ERF/AP2-like"/>
</dbReference>
<sequence>MRWSIEPIGSRISRRERHSGFRGRRRNVVEKRVWEVDDPSFLLHLFHFATHPHSFPTYASLSSPCQSLSHNEQRRQLIAHPFVFASTSLQSKPFGGFTNCKDKDINLHVLFRGEFARLNFPSLRHQWANNGEGEFGSCKQPFNSPVDAKLQAICQNLANMQKQQQGGSEVVATKKLKIKQLIN</sequence>
<protein>
    <submittedName>
        <fullName evidence="3">Uncharacterized protein</fullName>
    </submittedName>
</protein>
<evidence type="ECO:0000313" key="3">
    <source>
        <dbReference type="EMBL" id="KAK9155303.1"/>
    </source>
</evidence>
<dbReference type="PANTHER" id="PTHR31657:SF73">
    <property type="entry name" value="OS02G0752800 PROTEIN"/>
    <property type="match status" value="1"/>
</dbReference>
<proteinExistence type="inferred from homology"/>
<accession>A0AAP0PSV8</accession>
<gene>
    <name evidence="3" type="ORF">Sjap_002783</name>
</gene>
<dbReference type="Proteomes" id="UP001417504">
    <property type="component" value="Unassembled WGS sequence"/>
</dbReference>
<comment type="similarity">
    <text evidence="2">Belongs to the AP2/ERF transcription factor family. ERF subfamily.</text>
</comment>
<evidence type="ECO:0000256" key="2">
    <source>
        <dbReference type="ARBA" id="ARBA00024343"/>
    </source>
</evidence>
<keyword evidence="1" id="KW-0010">Activator</keyword>